<feature type="compositionally biased region" description="Basic and acidic residues" evidence="1">
    <location>
        <begin position="395"/>
        <end position="406"/>
    </location>
</feature>
<evidence type="ECO:0000313" key="2">
    <source>
        <dbReference type="EMBL" id="MDQ0577912.1"/>
    </source>
</evidence>
<feature type="compositionally biased region" description="Basic and acidic residues" evidence="1">
    <location>
        <begin position="157"/>
        <end position="168"/>
    </location>
</feature>
<organism evidence="2 3">
    <name type="scientific">Streptomyces rishiriensis</name>
    <dbReference type="NCBI Taxonomy" id="68264"/>
    <lineage>
        <taxon>Bacteria</taxon>
        <taxon>Bacillati</taxon>
        <taxon>Actinomycetota</taxon>
        <taxon>Actinomycetes</taxon>
        <taxon>Kitasatosporales</taxon>
        <taxon>Streptomycetaceae</taxon>
        <taxon>Streptomyces</taxon>
    </lineage>
</organism>
<feature type="compositionally biased region" description="Low complexity" evidence="1">
    <location>
        <begin position="597"/>
        <end position="607"/>
    </location>
</feature>
<dbReference type="Proteomes" id="UP001230654">
    <property type="component" value="Unassembled WGS sequence"/>
</dbReference>
<evidence type="ECO:0000256" key="1">
    <source>
        <dbReference type="SAM" id="MobiDB-lite"/>
    </source>
</evidence>
<dbReference type="RefSeq" id="WP_307160640.1">
    <property type="nucleotide sequence ID" value="NZ_JAUSWV010000001.1"/>
</dbReference>
<feature type="compositionally biased region" description="Basic and acidic residues" evidence="1">
    <location>
        <begin position="333"/>
        <end position="356"/>
    </location>
</feature>
<feature type="compositionally biased region" description="Basic and acidic residues" evidence="1">
    <location>
        <begin position="283"/>
        <end position="293"/>
    </location>
</feature>
<dbReference type="EMBL" id="JAUSWV010000001">
    <property type="protein sequence ID" value="MDQ0577912.1"/>
    <property type="molecule type" value="Genomic_DNA"/>
</dbReference>
<feature type="compositionally biased region" description="Basic and acidic residues" evidence="1">
    <location>
        <begin position="301"/>
        <end position="313"/>
    </location>
</feature>
<feature type="region of interest" description="Disordered" evidence="1">
    <location>
        <begin position="154"/>
        <end position="630"/>
    </location>
</feature>
<proteinExistence type="predicted"/>
<feature type="compositionally biased region" description="Basic and acidic residues" evidence="1">
    <location>
        <begin position="418"/>
        <end position="454"/>
    </location>
</feature>
<accession>A0ABU0NFN2</accession>
<feature type="compositionally biased region" description="Basic and acidic residues" evidence="1">
    <location>
        <begin position="378"/>
        <end position="387"/>
    </location>
</feature>
<sequence>MSDDTEPEGRLISFPPPGGVLDRPPDLADPGRLFPAPDIPPESPEETTMELPVTPAAPDPLNSLRSEGIPFADPESDTSGELGEDGEGEYVQPRSLADRLGDWLEYRIEMGRARLESDAPFREAEIARKVALLESQTARETGLMDAQNKLRQARLKAGADRAGARGKADASAAGFGSDKGRGKSPGSGGGAGRSSGSGRGGGTTGPGGSPGRGSGGASGRGPGGGNSPKSAGKGPDRSGGGRASGPKGHESSGGSKGRQGGAGGLGSGRGNAGRGSAGGSGTGRDRGAQRDGGKTPASRPAAERARGRQERAAARQSARQQRAAARQAAGLSDRSRDRDQDREAGQAARDRSERRADKNRRRQEKTERKEQQRKRQQTARERAERTGFGEALAEEAQRRWDKRRPGTDAGSTETSGGEAKERKERKEEKDGKPETGDGGARTEEKKSEPGDNSRSDVPPDGASEPQQPGGPEFDQPEDDGRGWTWTDVGWRRRTSHSTPDGDPASPFGPDRTPPTPEWADGRPNRPADTEPESSTDIWDAVIVDDEGDPFRSYAARRPGLPRAPRQRPAYRTTEIKRPGTSRPAESTAAAAGDDTVPSPATASTPPTTEEHHVAHTPAPRTPSASGPLPAQHQTDITFEQYLIEAVNLAVAAGADKEEAIELANGLEKVADALRDMAADLTAGHAIDTRVTALIADLADAADQMKKDATHCATESGMACEAAVTVAGAVGLIYGQDQQAMQDAGLTHTSAAAHH</sequence>
<feature type="compositionally biased region" description="Low complexity" evidence="1">
    <location>
        <begin position="314"/>
        <end position="332"/>
    </location>
</feature>
<evidence type="ECO:0008006" key="4">
    <source>
        <dbReference type="Google" id="ProtNLM"/>
    </source>
</evidence>
<gene>
    <name evidence="2" type="ORF">QF030_000090</name>
</gene>
<protein>
    <recommendedName>
        <fullName evidence="4">ATP/GTP-binding protein</fullName>
    </recommendedName>
</protein>
<reference evidence="2 3" key="1">
    <citation type="submission" date="2023-07" db="EMBL/GenBank/DDBJ databases">
        <title>Comparative genomics of wheat-associated soil bacteria to identify genetic determinants of phenazine resistance.</title>
        <authorList>
            <person name="Mouncey N."/>
        </authorList>
    </citation>
    <scope>NUCLEOTIDE SEQUENCE [LARGE SCALE GENOMIC DNA]</scope>
    <source>
        <strain evidence="2 3">B2I6</strain>
    </source>
</reference>
<name>A0ABU0NFN2_STRRH</name>
<feature type="compositionally biased region" description="Basic and acidic residues" evidence="1">
    <location>
        <begin position="519"/>
        <end position="528"/>
    </location>
</feature>
<keyword evidence="3" id="KW-1185">Reference proteome</keyword>
<feature type="compositionally biased region" description="Low complexity" evidence="1">
    <location>
        <begin position="555"/>
        <end position="569"/>
    </location>
</feature>
<feature type="compositionally biased region" description="Acidic residues" evidence="1">
    <location>
        <begin position="74"/>
        <end position="88"/>
    </location>
</feature>
<feature type="compositionally biased region" description="Gly residues" evidence="1">
    <location>
        <begin position="183"/>
        <end position="226"/>
    </location>
</feature>
<comment type="caution">
    <text evidence="2">The sequence shown here is derived from an EMBL/GenBank/DDBJ whole genome shotgun (WGS) entry which is preliminary data.</text>
</comment>
<feature type="compositionally biased region" description="Gly residues" evidence="1">
    <location>
        <begin position="254"/>
        <end position="282"/>
    </location>
</feature>
<evidence type="ECO:0000313" key="3">
    <source>
        <dbReference type="Proteomes" id="UP001230654"/>
    </source>
</evidence>
<feature type="region of interest" description="Disordered" evidence="1">
    <location>
        <begin position="1"/>
        <end position="94"/>
    </location>
</feature>